<feature type="domain" description="NlpC/P60" evidence="5">
    <location>
        <begin position="187"/>
        <end position="315"/>
    </location>
</feature>
<evidence type="ECO:0000259" key="5">
    <source>
        <dbReference type="PROSITE" id="PS51935"/>
    </source>
</evidence>
<dbReference type="OrthoDB" id="9813368at2"/>
<gene>
    <name evidence="6" type="ORF">CR205_05710</name>
</gene>
<dbReference type="InterPro" id="IPR051202">
    <property type="entry name" value="Peptidase_C40"/>
</dbReference>
<feature type="domain" description="NlpC/P60" evidence="5">
    <location>
        <begin position="53"/>
        <end position="174"/>
    </location>
</feature>
<evidence type="ECO:0000256" key="3">
    <source>
        <dbReference type="ARBA" id="ARBA00022801"/>
    </source>
</evidence>
<accession>A0A2W0HB33</accession>
<organism evidence="6 7">
    <name type="scientific">Alteribacter lacisalsi</name>
    <dbReference type="NCBI Taxonomy" id="2045244"/>
    <lineage>
        <taxon>Bacteria</taxon>
        <taxon>Bacillati</taxon>
        <taxon>Bacillota</taxon>
        <taxon>Bacilli</taxon>
        <taxon>Bacillales</taxon>
        <taxon>Bacillaceae</taxon>
        <taxon>Alteribacter</taxon>
    </lineage>
</organism>
<dbReference type="RefSeq" id="WP_110517818.1">
    <property type="nucleotide sequence ID" value="NZ_PDOF01000001.1"/>
</dbReference>
<evidence type="ECO:0000313" key="6">
    <source>
        <dbReference type="EMBL" id="PYZ98091.1"/>
    </source>
</evidence>
<dbReference type="GO" id="GO:0008234">
    <property type="term" value="F:cysteine-type peptidase activity"/>
    <property type="evidence" value="ECO:0007669"/>
    <property type="project" value="UniProtKB-KW"/>
</dbReference>
<sequence>MKGRNGLAAVLLIAAAGSAVLYVQSGDRFSGVQPAIEDDSESPAEIRDYGELDYSTEQLLDQAYALKGIPFESGGKEPGTGFNSSGFVQYVFQEATGIRMPRIAAHQNDLGDNIPFDDLIPGDLVFFKNESLMSGIYMGDGEFMTVSLSGGTEILSFEKDRFWTEHFAGARRLTEEEKEALHPSTYSGHDHPAVKEAVQYLDTPYLFGGTDREGLDCSFLVQEVFRESLGVYLPRVSRDQFRVGENVALDDLQAGDVLYFSDIDSAKVETAGQVTHTGIYLGNDFMIHASRTEEMTQISYLNDYWNEAFTGARRF</sequence>
<evidence type="ECO:0000313" key="7">
    <source>
        <dbReference type="Proteomes" id="UP000248066"/>
    </source>
</evidence>
<keyword evidence="7" id="KW-1185">Reference proteome</keyword>
<comment type="similarity">
    <text evidence="1">Belongs to the peptidase C40 family.</text>
</comment>
<keyword evidence="2" id="KW-0645">Protease</keyword>
<keyword evidence="4" id="KW-0788">Thiol protease</keyword>
<dbReference type="InterPro" id="IPR038765">
    <property type="entry name" value="Papain-like_cys_pep_sf"/>
</dbReference>
<evidence type="ECO:0000256" key="1">
    <source>
        <dbReference type="ARBA" id="ARBA00007074"/>
    </source>
</evidence>
<dbReference type="GO" id="GO:0006508">
    <property type="term" value="P:proteolysis"/>
    <property type="evidence" value="ECO:0007669"/>
    <property type="project" value="UniProtKB-KW"/>
</dbReference>
<evidence type="ECO:0000256" key="4">
    <source>
        <dbReference type="ARBA" id="ARBA00022807"/>
    </source>
</evidence>
<evidence type="ECO:0000256" key="2">
    <source>
        <dbReference type="ARBA" id="ARBA00022670"/>
    </source>
</evidence>
<dbReference type="PANTHER" id="PTHR47053:SF1">
    <property type="entry name" value="MUREIN DD-ENDOPEPTIDASE MEPH-RELATED"/>
    <property type="match status" value="1"/>
</dbReference>
<reference evidence="6 7" key="1">
    <citation type="submission" date="2017-10" db="EMBL/GenBank/DDBJ databases">
        <title>Bacillus sp. nov., a halophilic bacterium isolated from a Yangshapao Lake.</title>
        <authorList>
            <person name="Wang H."/>
        </authorList>
    </citation>
    <scope>NUCLEOTIDE SEQUENCE [LARGE SCALE GENOMIC DNA]</scope>
    <source>
        <strain evidence="6 7">YSP-3</strain>
    </source>
</reference>
<dbReference type="SUPFAM" id="SSF54001">
    <property type="entry name" value="Cysteine proteinases"/>
    <property type="match status" value="2"/>
</dbReference>
<name>A0A2W0HB33_9BACI</name>
<dbReference type="PROSITE" id="PS51935">
    <property type="entry name" value="NLPC_P60"/>
    <property type="match status" value="2"/>
</dbReference>
<dbReference type="EMBL" id="PDOF01000001">
    <property type="protein sequence ID" value="PYZ98091.1"/>
    <property type="molecule type" value="Genomic_DNA"/>
</dbReference>
<dbReference type="AlphaFoldDB" id="A0A2W0HB33"/>
<dbReference type="PANTHER" id="PTHR47053">
    <property type="entry name" value="MUREIN DD-ENDOPEPTIDASE MEPH-RELATED"/>
    <property type="match status" value="1"/>
</dbReference>
<dbReference type="InterPro" id="IPR000064">
    <property type="entry name" value="NLP_P60_dom"/>
</dbReference>
<protein>
    <recommendedName>
        <fullName evidence="5">NlpC/P60 domain-containing protein</fullName>
    </recommendedName>
</protein>
<proteinExistence type="inferred from homology"/>
<comment type="caution">
    <text evidence="6">The sequence shown here is derived from an EMBL/GenBank/DDBJ whole genome shotgun (WGS) entry which is preliminary data.</text>
</comment>
<dbReference type="Gene3D" id="3.90.1720.10">
    <property type="entry name" value="endopeptidase domain like (from Nostoc punctiforme)"/>
    <property type="match status" value="2"/>
</dbReference>
<keyword evidence="3" id="KW-0378">Hydrolase</keyword>
<dbReference type="Pfam" id="PF00877">
    <property type="entry name" value="NLPC_P60"/>
    <property type="match status" value="2"/>
</dbReference>
<dbReference type="Proteomes" id="UP000248066">
    <property type="component" value="Unassembled WGS sequence"/>
</dbReference>